<dbReference type="Pfam" id="PF00753">
    <property type="entry name" value="Lactamase_B"/>
    <property type="match status" value="1"/>
</dbReference>
<dbReference type="PANTHER" id="PTHR42951:SF4">
    <property type="entry name" value="ACYL-COENZYME A THIOESTERASE MBLAC2"/>
    <property type="match status" value="1"/>
</dbReference>
<dbReference type="InterPro" id="IPR036866">
    <property type="entry name" value="RibonucZ/Hydroxyglut_hydro"/>
</dbReference>
<evidence type="ECO:0000313" key="3">
    <source>
        <dbReference type="EMBL" id="MFC3674483.1"/>
    </source>
</evidence>
<organism evidence="3 4">
    <name type="scientific">Ferrovibrio xuzhouensis</name>
    <dbReference type="NCBI Taxonomy" id="1576914"/>
    <lineage>
        <taxon>Bacteria</taxon>
        <taxon>Pseudomonadati</taxon>
        <taxon>Pseudomonadota</taxon>
        <taxon>Alphaproteobacteria</taxon>
        <taxon>Rhodospirillales</taxon>
        <taxon>Rhodospirillaceae</taxon>
        <taxon>Ferrovibrio</taxon>
    </lineage>
</organism>
<accession>A0ABV7VBN0</accession>
<dbReference type="InterPro" id="IPR001279">
    <property type="entry name" value="Metallo-B-lactamas"/>
</dbReference>
<dbReference type="InterPro" id="IPR050855">
    <property type="entry name" value="NDM-1-like"/>
</dbReference>
<proteinExistence type="inferred from homology"/>
<dbReference type="Gene3D" id="3.60.15.10">
    <property type="entry name" value="Ribonuclease Z/Hydroxyacylglutathione hydrolase-like"/>
    <property type="match status" value="1"/>
</dbReference>
<dbReference type="CDD" id="cd16282">
    <property type="entry name" value="metallo-hydrolase-like_MBL-fold"/>
    <property type="match status" value="1"/>
</dbReference>
<evidence type="ECO:0000256" key="1">
    <source>
        <dbReference type="ARBA" id="ARBA00005250"/>
    </source>
</evidence>
<protein>
    <submittedName>
        <fullName evidence="3">MBL fold metallo-hydrolase</fullName>
    </submittedName>
</protein>
<evidence type="ECO:0000259" key="2">
    <source>
        <dbReference type="SMART" id="SM00849"/>
    </source>
</evidence>
<comment type="caution">
    <text evidence="3">The sequence shown here is derived from an EMBL/GenBank/DDBJ whole genome shotgun (WGS) entry which is preliminary data.</text>
</comment>
<dbReference type="PANTHER" id="PTHR42951">
    <property type="entry name" value="METALLO-BETA-LACTAMASE DOMAIN-CONTAINING"/>
    <property type="match status" value="1"/>
</dbReference>
<dbReference type="SUPFAM" id="SSF56281">
    <property type="entry name" value="Metallo-hydrolase/oxidoreductase"/>
    <property type="match status" value="1"/>
</dbReference>
<gene>
    <name evidence="3" type="ORF">ACFOOQ_02945</name>
</gene>
<dbReference type="RefSeq" id="WP_379721538.1">
    <property type="nucleotide sequence ID" value="NZ_JBHRYJ010000001.1"/>
</dbReference>
<feature type="domain" description="Metallo-beta-lactamase" evidence="2">
    <location>
        <begin position="63"/>
        <end position="249"/>
    </location>
</feature>
<sequence>MAGRLKARFLALSRAGATVFAVLTGLLVASGPARALEAVRVAENVYALVGPLEQRSASNLGNNATFGVIITADGVVLIDSGGSAKGAVAIEAAVRRLTDKPIRTVINSGGQDHRWFGNDYFRSRGARIIAASAAVADQESRAAQQLQGMTALIGATAMDGTQLAFAERRFEERLELQAGGIKIEIRHPGQAHTPGDSFIWLPEQGIAFAGDIVFMDRLLGIGPQSSSRAWLSAFEAIEALHPVVIVPGHGWPGPLQKAKRETYDYIHDLRNGIGRLLESGADLASAADLDQSGYRHLAVFDELSRRNAQAVYQEMELE</sequence>
<comment type="similarity">
    <text evidence="1">Belongs to the metallo-beta-lactamase superfamily. Class-B beta-lactamase family.</text>
</comment>
<reference evidence="4" key="1">
    <citation type="journal article" date="2019" name="Int. J. Syst. Evol. Microbiol.">
        <title>The Global Catalogue of Microorganisms (GCM) 10K type strain sequencing project: providing services to taxonomists for standard genome sequencing and annotation.</title>
        <authorList>
            <consortium name="The Broad Institute Genomics Platform"/>
            <consortium name="The Broad Institute Genome Sequencing Center for Infectious Disease"/>
            <person name="Wu L."/>
            <person name="Ma J."/>
        </authorList>
    </citation>
    <scope>NUCLEOTIDE SEQUENCE [LARGE SCALE GENOMIC DNA]</scope>
    <source>
        <strain evidence="4">KCTC 42182</strain>
    </source>
</reference>
<keyword evidence="4" id="KW-1185">Reference proteome</keyword>
<evidence type="ECO:0000313" key="4">
    <source>
        <dbReference type="Proteomes" id="UP001595711"/>
    </source>
</evidence>
<dbReference type="Proteomes" id="UP001595711">
    <property type="component" value="Unassembled WGS sequence"/>
</dbReference>
<dbReference type="EMBL" id="JBHRYJ010000001">
    <property type="protein sequence ID" value="MFC3674483.1"/>
    <property type="molecule type" value="Genomic_DNA"/>
</dbReference>
<dbReference type="SMART" id="SM00849">
    <property type="entry name" value="Lactamase_B"/>
    <property type="match status" value="1"/>
</dbReference>
<name>A0ABV7VBN0_9PROT</name>